<dbReference type="EMBL" id="JALJOS010000002">
    <property type="protein sequence ID" value="KAK9843185.1"/>
    <property type="molecule type" value="Genomic_DNA"/>
</dbReference>
<dbReference type="InterPro" id="IPR000683">
    <property type="entry name" value="Gfo/Idh/MocA-like_OxRdtase_N"/>
</dbReference>
<dbReference type="AlphaFoldDB" id="A0AAW1SBK2"/>
<dbReference type="InterPro" id="IPR036291">
    <property type="entry name" value="NAD(P)-bd_dom_sf"/>
</dbReference>
<dbReference type="SUPFAM" id="SSF55347">
    <property type="entry name" value="Glyceraldehyde-3-phosphate dehydrogenase-like, C-terminal domain"/>
    <property type="match status" value="1"/>
</dbReference>
<protein>
    <recommendedName>
        <fullName evidence="6">Gfo/Idh/MocA-like oxidoreductase N-terminal domain-containing protein</fullName>
    </recommendedName>
</protein>
<comment type="caution">
    <text evidence="4">The sequence shown here is derived from an EMBL/GenBank/DDBJ whole genome shotgun (WGS) entry which is preliminary data.</text>
</comment>
<evidence type="ECO:0008006" key="6">
    <source>
        <dbReference type="Google" id="ProtNLM"/>
    </source>
</evidence>
<dbReference type="SUPFAM" id="SSF51735">
    <property type="entry name" value="NAD(P)-binding Rossmann-fold domains"/>
    <property type="match status" value="1"/>
</dbReference>
<name>A0AAW1SBK2_9CHLO</name>
<dbReference type="PANTHER" id="PTHR46368">
    <property type="match status" value="1"/>
</dbReference>
<gene>
    <name evidence="4" type="ORF">WJX74_008326</name>
</gene>
<dbReference type="Pfam" id="PF01408">
    <property type="entry name" value="GFO_IDH_MocA"/>
    <property type="match status" value="1"/>
</dbReference>
<dbReference type="Gene3D" id="3.40.50.720">
    <property type="entry name" value="NAD(P)-binding Rossmann-like Domain"/>
    <property type="match status" value="1"/>
</dbReference>
<evidence type="ECO:0000259" key="3">
    <source>
        <dbReference type="Pfam" id="PF22725"/>
    </source>
</evidence>
<organism evidence="4 5">
    <name type="scientific">Apatococcus lobatus</name>
    <dbReference type="NCBI Taxonomy" id="904363"/>
    <lineage>
        <taxon>Eukaryota</taxon>
        <taxon>Viridiplantae</taxon>
        <taxon>Chlorophyta</taxon>
        <taxon>core chlorophytes</taxon>
        <taxon>Trebouxiophyceae</taxon>
        <taxon>Chlorellales</taxon>
        <taxon>Chlorellaceae</taxon>
        <taxon>Apatococcus</taxon>
    </lineage>
</organism>
<proteinExistence type="inferred from homology"/>
<reference evidence="4 5" key="1">
    <citation type="journal article" date="2024" name="Nat. Commun.">
        <title>Phylogenomics reveals the evolutionary origins of lichenization in chlorophyte algae.</title>
        <authorList>
            <person name="Puginier C."/>
            <person name="Libourel C."/>
            <person name="Otte J."/>
            <person name="Skaloud P."/>
            <person name="Haon M."/>
            <person name="Grisel S."/>
            <person name="Petersen M."/>
            <person name="Berrin J.G."/>
            <person name="Delaux P.M."/>
            <person name="Dal Grande F."/>
            <person name="Keller J."/>
        </authorList>
    </citation>
    <scope>NUCLEOTIDE SEQUENCE [LARGE SCALE GENOMIC DNA]</scope>
    <source>
        <strain evidence="4 5">SAG 2145</strain>
    </source>
</reference>
<dbReference type="Gene3D" id="3.30.360.10">
    <property type="entry name" value="Dihydrodipicolinate Reductase, domain 2"/>
    <property type="match status" value="1"/>
</dbReference>
<dbReference type="Proteomes" id="UP001438707">
    <property type="component" value="Unassembled WGS sequence"/>
</dbReference>
<dbReference type="GO" id="GO:0000166">
    <property type="term" value="F:nucleotide binding"/>
    <property type="evidence" value="ECO:0007669"/>
    <property type="project" value="InterPro"/>
</dbReference>
<feature type="domain" description="Gfo/Idh/MocA-like oxidoreductase N-terminal" evidence="2">
    <location>
        <begin position="14"/>
        <end position="133"/>
    </location>
</feature>
<comment type="similarity">
    <text evidence="1">Belongs to the Gfo/Idh/MocA family.</text>
</comment>
<keyword evidence="5" id="KW-1185">Reference proteome</keyword>
<sequence length="364" mass="39866">MAAGAPSTADSGKLRFGIVGAAAIAKKNVRGMKKLDCVEVVAVGSRSLDKAAAFIEETGLKATAMAFGSYEEVIADPRVQAVYMPLPAGLHVEWVKRACDHGKHVLLEKPIALTPEGADEIAAMCQAANVQLMDGTMFMHNPRVKEFESHLPSLGELKNFTSTFCWMGDDDFFQNDVRTQKGLDEHGCLGDIGWYCIRAMLMLFGWEKPVCVQAHAGPKFNKSGVLMHVGATIVYKDGKTGSLDCGFDHATTEAFQVAGTKGIMHCNDFCIPAREDRSTFTTSDAQFLTDLDTRMSQQTESHEVHLKLPQEAMMFKAFTELVRKVQAGEAPEQHWANISVMTQKIVCAIQLSAENDCQNVQLNL</sequence>
<dbReference type="Pfam" id="PF22725">
    <property type="entry name" value="GFO_IDH_MocA_C3"/>
    <property type="match status" value="1"/>
</dbReference>
<evidence type="ECO:0000259" key="2">
    <source>
        <dbReference type="Pfam" id="PF01408"/>
    </source>
</evidence>
<evidence type="ECO:0000313" key="5">
    <source>
        <dbReference type="Proteomes" id="UP001438707"/>
    </source>
</evidence>
<feature type="domain" description="GFO/IDH/MocA-like oxidoreductase" evidence="3">
    <location>
        <begin position="154"/>
        <end position="264"/>
    </location>
</feature>
<dbReference type="PANTHER" id="PTHR46368:SF4">
    <property type="entry name" value="OS10G0403700 PROTEIN"/>
    <property type="match status" value="1"/>
</dbReference>
<dbReference type="InterPro" id="IPR055170">
    <property type="entry name" value="GFO_IDH_MocA-like_dom"/>
</dbReference>
<evidence type="ECO:0000256" key="1">
    <source>
        <dbReference type="ARBA" id="ARBA00010928"/>
    </source>
</evidence>
<evidence type="ECO:0000313" key="4">
    <source>
        <dbReference type="EMBL" id="KAK9843185.1"/>
    </source>
</evidence>
<accession>A0AAW1SBK2</accession>